<evidence type="ECO:0000256" key="1">
    <source>
        <dbReference type="SAM" id="MobiDB-lite"/>
    </source>
</evidence>
<organism evidence="2 3">
    <name type="scientific">Diacronema lutheri</name>
    <name type="common">Unicellular marine alga</name>
    <name type="synonym">Monochrysis lutheri</name>
    <dbReference type="NCBI Taxonomy" id="2081491"/>
    <lineage>
        <taxon>Eukaryota</taxon>
        <taxon>Haptista</taxon>
        <taxon>Haptophyta</taxon>
        <taxon>Pavlovophyceae</taxon>
        <taxon>Pavlovales</taxon>
        <taxon>Pavlovaceae</taxon>
        <taxon>Diacronema</taxon>
    </lineage>
</organism>
<dbReference type="SUPFAM" id="SSF54919">
    <property type="entry name" value="Nucleoside diphosphate kinase, NDK"/>
    <property type="match status" value="1"/>
</dbReference>
<dbReference type="GO" id="GO:0004550">
    <property type="term" value="F:nucleoside diphosphate kinase activity"/>
    <property type="evidence" value="ECO:0007669"/>
    <property type="project" value="InterPro"/>
</dbReference>
<evidence type="ECO:0008006" key="4">
    <source>
        <dbReference type="Google" id="ProtNLM"/>
    </source>
</evidence>
<dbReference type="GO" id="GO:0006228">
    <property type="term" value="P:UTP biosynthetic process"/>
    <property type="evidence" value="ECO:0007669"/>
    <property type="project" value="InterPro"/>
</dbReference>
<proteinExistence type="predicted"/>
<comment type="caution">
    <text evidence="2">The sequence shown here is derived from an EMBL/GenBank/DDBJ whole genome shotgun (WGS) entry which is preliminary data.</text>
</comment>
<dbReference type="Proteomes" id="UP000751190">
    <property type="component" value="Unassembled WGS sequence"/>
</dbReference>
<dbReference type="PRINTS" id="PR01243">
    <property type="entry name" value="NUCDPKINASE"/>
</dbReference>
<protein>
    <recommendedName>
        <fullName evidence="4">Nucleoside diphosphate kinase</fullName>
    </recommendedName>
</protein>
<dbReference type="GO" id="GO:0006183">
    <property type="term" value="P:GTP biosynthetic process"/>
    <property type="evidence" value="ECO:0007669"/>
    <property type="project" value="InterPro"/>
</dbReference>
<feature type="region of interest" description="Disordered" evidence="1">
    <location>
        <begin position="141"/>
        <end position="170"/>
    </location>
</feature>
<dbReference type="EMBL" id="JAGTXO010000089">
    <property type="protein sequence ID" value="KAG8457020.1"/>
    <property type="molecule type" value="Genomic_DNA"/>
</dbReference>
<feature type="compositionally biased region" description="Low complexity" evidence="1">
    <location>
        <begin position="149"/>
        <end position="170"/>
    </location>
</feature>
<dbReference type="InterPro" id="IPR036850">
    <property type="entry name" value="NDK-like_dom_sf"/>
</dbReference>
<sequence length="218" mass="22295">MERERSVLVIAHEGVQRKRVGALIGRLEARGLKLVSLQYLAAPPLAVAASPAALARARLDARGAGAAPVVVAAVEGDGAVLAARAIASAPADLDAPVAYAPANAADAVADLAVWLGASGHPVTWASHAEAQLYEQFARGAARAPPPPKVATTSATPTASPTPAAGAPPASESAAAYLARHRVEAQLDEALNLLVSELPAQPYEWLAAHFLRTGTQQRP</sequence>
<dbReference type="GO" id="GO:0006241">
    <property type="term" value="P:CTP biosynthetic process"/>
    <property type="evidence" value="ECO:0007669"/>
    <property type="project" value="InterPro"/>
</dbReference>
<name>A0A8J5X6B5_DIALT</name>
<reference evidence="2" key="1">
    <citation type="submission" date="2021-05" db="EMBL/GenBank/DDBJ databases">
        <title>The genome of the haptophyte Pavlova lutheri (Diacronema luteri, Pavlovales) - a model for lipid biosynthesis in eukaryotic algae.</title>
        <authorList>
            <person name="Hulatt C.J."/>
            <person name="Posewitz M.C."/>
        </authorList>
    </citation>
    <scope>NUCLEOTIDE SEQUENCE</scope>
    <source>
        <strain evidence="2">NIVA-4/92</strain>
    </source>
</reference>
<evidence type="ECO:0000313" key="3">
    <source>
        <dbReference type="Proteomes" id="UP000751190"/>
    </source>
</evidence>
<keyword evidence="3" id="KW-1185">Reference proteome</keyword>
<accession>A0A8J5X6B5</accession>
<gene>
    <name evidence="2" type="ORF">KFE25_014445</name>
</gene>
<dbReference type="AlphaFoldDB" id="A0A8J5X6B5"/>
<evidence type="ECO:0000313" key="2">
    <source>
        <dbReference type="EMBL" id="KAG8457020.1"/>
    </source>
</evidence>
<dbReference type="InterPro" id="IPR001564">
    <property type="entry name" value="Nucleoside_diP_kinase"/>
</dbReference>
<dbReference type="OrthoDB" id="10672057at2759"/>